<evidence type="ECO:0000313" key="2">
    <source>
        <dbReference type="Proteomes" id="UP000051643"/>
    </source>
</evidence>
<dbReference type="Proteomes" id="UP000051643">
    <property type="component" value="Unassembled WGS sequence"/>
</dbReference>
<dbReference type="InterPro" id="IPR020503">
    <property type="entry name" value="Uncharacterised_Rv2561"/>
</dbReference>
<sequence>MGVSRCIQLKKGIMPGLLLIPDITGFTKYINEADLQYSQITIALLLEAILKNNKLGLQVSEIEGDAILFYSFKKDYTVDEIIEQCFLMHRAFHHQLKQIIETDCSCGACTLLGELSLKFILHYGELGSVMINDFCKLYGKEVIIAHRLLKNDLALKEYILATEDFFTQYGTNYIRNLQFEKTSQVIDEVGIINYRFLKFY</sequence>
<dbReference type="STRING" id="270918.APR42_16675"/>
<protein>
    <recommendedName>
        <fullName evidence="3">DUF2652 domain-containing protein</fullName>
    </recommendedName>
</protein>
<gene>
    <name evidence="1" type="ORF">APR42_16675</name>
</gene>
<evidence type="ECO:0000313" key="1">
    <source>
        <dbReference type="EMBL" id="KRG28841.1"/>
    </source>
</evidence>
<dbReference type="InterPro" id="IPR029787">
    <property type="entry name" value="Nucleotide_cyclase"/>
</dbReference>
<dbReference type="Pfam" id="PF10851">
    <property type="entry name" value="DUF2652"/>
    <property type="match status" value="1"/>
</dbReference>
<dbReference type="SUPFAM" id="SSF55073">
    <property type="entry name" value="Nucleotide cyclase"/>
    <property type="match status" value="1"/>
</dbReference>
<dbReference type="EMBL" id="LKTP01000015">
    <property type="protein sequence ID" value="KRG28841.1"/>
    <property type="molecule type" value="Genomic_DNA"/>
</dbReference>
<accession>A0A0Q9Z9R6</accession>
<name>A0A0Q9Z9R6_9FLAO</name>
<keyword evidence="2" id="KW-1185">Reference proteome</keyword>
<dbReference type="AlphaFoldDB" id="A0A0Q9Z9R6"/>
<evidence type="ECO:0008006" key="3">
    <source>
        <dbReference type="Google" id="ProtNLM"/>
    </source>
</evidence>
<proteinExistence type="predicted"/>
<organism evidence="1 2">
    <name type="scientific">Salegentibacter mishustinae</name>
    <dbReference type="NCBI Taxonomy" id="270918"/>
    <lineage>
        <taxon>Bacteria</taxon>
        <taxon>Pseudomonadati</taxon>
        <taxon>Bacteroidota</taxon>
        <taxon>Flavobacteriia</taxon>
        <taxon>Flavobacteriales</taxon>
        <taxon>Flavobacteriaceae</taxon>
        <taxon>Salegentibacter</taxon>
    </lineage>
</organism>
<reference evidence="1" key="1">
    <citation type="submission" date="2015-10" db="EMBL/GenBank/DDBJ databases">
        <title>Draft genome sequence of Salegentibacter mishustinae KCTC 12263.</title>
        <authorList>
            <person name="Lin W."/>
            <person name="Zheng Q."/>
        </authorList>
    </citation>
    <scope>NUCLEOTIDE SEQUENCE [LARGE SCALE GENOMIC DNA]</scope>
    <source>
        <strain evidence="1">KCTC 12263</strain>
    </source>
</reference>
<comment type="caution">
    <text evidence="1">The sequence shown here is derived from an EMBL/GenBank/DDBJ whole genome shotgun (WGS) entry which is preliminary data.</text>
</comment>